<evidence type="ECO:0000256" key="3">
    <source>
        <dbReference type="ARBA" id="ARBA00038502"/>
    </source>
</evidence>
<dbReference type="SUPFAM" id="SSF55729">
    <property type="entry name" value="Acyl-CoA N-acyltransferases (Nat)"/>
    <property type="match status" value="1"/>
</dbReference>
<dbReference type="CDD" id="cd04301">
    <property type="entry name" value="NAT_SF"/>
    <property type="match status" value="1"/>
</dbReference>
<reference evidence="5 6" key="1">
    <citation type="submission" date="2020-08" db="EMBL/GenBank/DDBJ databases">
        <title>Genome public.</title>
        <authorList>
            <person name="Liu C."/>
            <person name="Sun Q."/>
        </authorList>
    </citation>
    <scope>NUCLEOTIDE SEQUENCE [LARGE SCALE GENOMIC DNA]</scope>
    <source>
        <strain evidence="5 6">NSJ-43</strain>
    </source>
</reference>
<evidence type="ECO:0000256" key="2">
    <source>
        <dbReference type="ARBA" id="ARBA00023315"/>
    </source>
</evidence>
<accession>A0ABR7G2S9</accession>
<evidence type="ECO:0000259" key="4">
    <source>
        <dbReference type="PROSITE" id="PS51186"/>
    </source>
</evidence>
<feature type="domain" description="N-acetyltransferase" evidence="4">
    <location>
        <begin position="10"/>
        <end position="176"/>
    </location>
</feature>
<organism evidence="5 6">
    <name type="scientific">Lachnospira hominis</name>
    <name type="common">ex Liu et al. 2021</name>
    <dbReference type="NCBI Taxonomy" id="2763051"/>
    <lineage>
        <taxon>Bacteria</taxon>
        <taxon>Bacillati</taxon>
        <taxon>Bacillota</taxon>
        <taxon>Clostridia</taxon>
        <taxon>Lachnospirales</taxon>
        <taxon>Lachnospiraceae</taxon>
        <taxon>Lachnospira</taxon>
    </lineage>
</organism>
<keyword evidence="2" id="KW-0012">Acyltransferase</keyword>
<comment type="caution">
    <text evidence="5">The sequence shown here is derived from an EMBL/GenBank/DDBJ whole genome shotgun (WGS) entry which is preliminary data.</text>
</comment>
<dbReference type="PROSITE" id="PS51186">
    <property type="entry name" value="GNAT"/>
    <property type="match status" value="1"/>
</dbReference>
<evidence type="ECO:0000313" key="6">
    <source>
        <dbReference type="Proteomes" id="UP000628463"/>
    </source>
</evidence>
<dbReference type="InterPro" id="IPR051531">
    <property type="entry name" value="N-acetyltransferase"/>
</dbReference>
<dbReference type="PANTHER" id="PTHR43792:SF8">
    <property type="entry name" value="[RIBOSOMAL PROTEIN US5]-ALANINE N-ACETYLTRANSFERASE"/>
    <property type="match status" value="1"/>
</dbReference>
<dbReference type="InterPro" id="IPR016181">
    <property type="entry name" value="Acyl_CoA_acyltransferase"/>
</dbReference>
<dbReference type="Gene3D" id="3.40.630.30">
    <property type="match status" value="1"/>
</dbReference>
<dbReference type="EMBL" id="JACOPD010000010">
    <property type="protein sequence ID" value="MBC5681748.1"/>
    <property type="molecule type" value="Genomic_DNA"/>
</dbReference>
<dbReference type="Pfam" id="PF13302">
    <property type="entry name" value="Acetyltransf_3"/>
    <property type="match status" value="1"/>
</dbReference>
<dbReference type="Proteomes" id="UP000628463">
    <property type="component" value="Unassembled WGS sequence"/>
</dbReference>
<gene>
    <name evidence="5" type="ORF">H8S01_12370</name>
</gene>
<evidence type="ECO:0000313" key="5">
    <source>
        <dbReference type="EMBL" id="MBC5681748.1"/>
    </source>
</evidence>
<dbReference type="PANTHER" id="PTHR43792">
    <property type="entry name" value="GNAT FAMILY, PUTATIVE (AFU_ORTHOLOGUE AFUA_3G00765)-RELATED-RELATED"/>
    <property type="match status" value="1"/>
</dbReference>
<dbReference type="InterPro" id="IPR000182">
    <property type="entry name" value="GNAT_dom"/>
</dbReference>
<comment type="similarity">
    <text evidence="3">Belongs to the acetyltransferase family. RimJ subfamily.</text>
</comment>
<protein>
    <submittedName>
        <fullName evidence="5">GNAT family N-acetyltransferase</fullName>
    </submittedName>
</protein>
<proteinExistence type="inferred from homology"/>
<keyword evidence="1" id="KW-0808">Transferase</keyword>
<sequence length="179" mass="21024">MKFEYQQDSLVLKVLDTSHTGEVLDFYKRNKDSFEKYETDKPSNFYTYTFIYNLLKAEYNACIHGKHIRFFLYDNSVSDKIIGSVSFTDIKSSMKSCVIGYKIDEKYRRMGYGRRMLTMALKIMVTEYGMHRIEAYILPGNDASVNLARTMGFISEGSAYAYAKINKEWRDHLRFTYIS</sequence>
<keyword evidence="6" id="KW-1185">Reference proteome</keyword>
<dbReference type="RefSeq" id="WP_186837375.1">
    <property type="nucleotide sequence ID" value="NZ_JACOPD010000010.1"/>
</dbReference>
<name>A0ABR7G2S9_9FIRM</name>
<evidence type="ECO:0000256" key="1">
    <source>
        <dbReference type="ARBA" id="ARBA00022679"/>
    </source>
</evidence>